<reference evidence="1 2" key="1">
    <citation type="submission" date="2018-06" db="EMBL/GenBank/DDBJ databases">
        <authorList>
            <consortium name="Pathogen Informatics"/>
            <person name="Doyle S."/>
        </authorList>
    </citation>
    <scope>NUCLEOTIDE SEQUENCE [LARGE SCALE GENOMIC DNA]</scope>
    <source>
        <strain evidence="1 2">NCTC7582</strain>
    </source>
</reference>
<dbReference type="Proteomes" id="UP000251431">
    <property type="component" value="Unassembled WGS sequence"/>
</dbReference>
<organism evidence="1 2">
    <name type="scientific">Lysinibacillus capsici</name>
    <dbReference type="NCBI Taxonomy" id="2115968"/>
    <lineage>
        <taxon>Bacteria</taxon>
        <taxon>Bacillati</taxon>
        <taxon>Bacillota</taxon>
        <taxon>Bacilli</taxon>
        <taxon>Bacillales</taxon>
        <taxon>Bacillaceae</taxon>
        <taxon>Lysinibacillus</taxon>
    </lineage>
</organism>
<name>A0A2X0YSZ7_9BACI</name>
<gene>
    <name evidence="1" type="ORF">NCTC7582_01644</name>
</gene>
<dbReference type="EMBL" id="UAQE01000001">
    <property type="protein sequence ID" value="SPT98407.1"/>
    <property type="molecule type" value="Genomic_DNA"/>
</dbReference>
<dbReference type="AlphaFoldDB" id="A0A2X0YSZ7"/>
<accession>A0A2X0YSZ7</accession>
<proteinExistence type="predicted"/>
<dbReference type="RefSeq" id="WP_112117001.1">
    <property type="nucleotide sequence ID" value="NZ_UAQE01000001.1"/>
</dbReference>
<sequence>MKYKVLLWYPTLDFGFEKVVSDVKYIRNNGVEYELANENEDALLVAPCDRVVYIERVDD</sequence>
<evidence type="ECO:0000313" key="1">
    <source>
        <dbReference type="EMBL" id="SPT98407.1"/>
    </source>
</evidence>
<protein>
    <submittedName>
        <fullName evidence="1">Uncharacterized protein</fullName>
    </submittedName>
</protein>
<evidence type="ECO:0000313" key="2">
    <source>
        <dbReference type="Proteomes" id="UP000251431"/>
    </source>
</evidence>